<comment type="subcellular location">
    <subcellularLocation>
        <location evidence="1">Cell membrane</location>
    </subcellularLocation>
</comment>
<dbReference type="AlphaFoldDB" id="H1XQ07"/>
<keyword evidence="5 6" id="KW-0472">Membrane</keyword>
<evidence type="ECO:0000256" key="7">
    <source>
        <dbReference type="SAM" id="SignalP"/>
    </source>
</evidence>
<evidence type="ECO:0000256" key="6">
    <source>
        <dbReference type="SAM" id="Phobius"/>
    </source>
</evidence>
<name>H1XQ07_CALAY</name>
<evidence type="ECO:0000313" key="10">
    <source>
        <dbReference type="Proteomes" id="UP000004671"/>
    </source>
</evidence>
<feature type="chain" id="PRO_5010117884" evidence="7">
    <location>
        <begin position="25"/>
        <end position="162"/>
    </location>
</feature>
<protein>
    <submittedName>
        <fullName evidence="8">Flagellar biogenesis protein FliO</fullName>
    </submittedName>
    <submittedName>
        <fullName evidence="9">Flagellar biosynthesis protein FliO</fullName>
    </submittedName>
</protein>
<keyword evidence="10" id="KW-1185">Reference proteome</keyword>
<reference evidence="8 11" key="2">
    <citation type="submission" date="2016-11" db="EMBL/GenBank/DDBJ databases">
        <title>Genomic analysis of Caldithrix abyssi and proposal of a novel bacterial phylum Caldithrichaeota.</title>
        <authorList>
            <person name="Kublanov I."/>
            <person name="Sigalova O."/>
            <person name="Gavrilov S."/>
            <person name="Lebedinsky A."/>
            <person name="Ivanova N."/>
            <person name="Daum C."/>
            <person name="Reddy T."/>
            <person name="Klenk H.P."/>
            <person name="Goker M."/>
            <person name="Reva O."/>
            <person name="Miroshnichenko M."/>
            <person name="Kyprides N."/>
            <person name="Woyke T."/>
            <person name="Gelfand M."/>
        </authorList>
    </citation>
    <scope>NUCLEOTIDE SEQUENCE [LARGE SCALE GENOMIC DNA]</scope>
    <source>
        <strain evidence="8 11">LF13</strain>
    </source>
</reference>
<keyword evidence="9" id="KW-0969">Cilium</keyword>
<dbReference type="EMBL" id="CP018099">
    <property type="protein sequence ID" value="APF18233.1"/>
    <property type="molecule type" value="Genomic_DNA"/>
</dbReference>
<dbReference type="EMBL" id="CM001402">
    <property type="protein sequence ID" value="EHO42258.1"/>
    <property type="molecule type" value="Genomic_DNA"/>
</dbReference>
<feature type="signal peptide" evidence="7">
    <location>
        <begin position="1"/>
        <end position="24"/>
    </location>
</feature>
<dbReference type="KEGG" id="caby:Cabys_1484"/>
<dbReference type="Proteomes" id="UP000183868">
    <property type="component" value="Chromosome"/>
</dbReference>
<evidence type="ECO:0000313" key="11">
    <source>
        <dbReference type="Proteomes" id="UP000183868"/>
    </source>
</evidence>
<keyword evidence="3 6" id="KW-0812">Transmembrane</keyword>
<dbReference type="HOGENOM" id="CLU_1632292_0_0_0"/>
<dbReference type="GO" id="GO:0016020">
    <property type="term" value="C:membrane"/>
    <property type="evidence" value="ECO:0007669"/>
    <property type="project" value="InterPro"/>
</dbReference>
<proteinExistence type="predicted"/>
<sequence length="162" mass="17533" precursor="true">MTLRKILGMVCVIAVLAATGAAQTQTFFADTSAQMSDSTVPAAQQFEQTPSLTGHYIKLLLITFVLLGALYLILRILRKLQYGNTTLKNEPIRVLSKTYLSSKHSLWVVIVGGNKYLLGVTDHSINLIDNLGPAAEEELLSASPGALPSFGNLLDKIKRTSS</sequence>
<keyword evidence="9" id="KW-0966">Cell projection</keyword>
<evidence type="ECO:0000256" key="1">
    <source>
        <dbReference type="ARBA" id="ARBA00004236"/>
    </source>
</evidence>
<evidence type="ECO:0000256" key="4">
    <source>
        <dbReference type="ARBA" id="ARBA00022989"/>
    </source>
</evidence>
<keyword evidence="2" id="KW-1003">Cell membrane</keyword>
<dbReference type="GO" id="GO:0044781">
    <property type="term" value="P:bacterial-type flagellum organization"/>
    <property type="evidence" value="ECO:0007669"/>
    <property type="project" value="InterPro"/>
</dbReference>
<evidence type="ECO:0000313" key="8">
    <source>
        <dbReference type="EMBL" id="APF18233.1"/>
    </source>
</evidence>
<reference evidence="9 10" key="1">
    <citation type="submission" date="2011-09" db="EMBL/GenBank/DDBJ databases">
        <title>The permanent draft genome of Caldithrix abyssi DSM 13497.</title>
        <authorList>
            <consortium name="US DOE Joint Genome Institute (JGI-PGF)"/>
            <person name="Lucas S."/>
            <person name="Han J."/>
            <person name="Lapidus A."/>
            <person name="Bruce D."/>
            <person name="Goodwin L."/>
            <person name="Pitluck S."/>
            <person name="Peters L."/>
            <person name="Kyrpides N."/>
            <person name="Mavromatis K."/>
            <person name="Ivanova N."/>
            <person name="Mikhailova N."/>
            <person name="Chertkov O."/>
            <person name="Detter J.C."/>
            <person name="Tapia R."/>
            <person name="Han C."/>
            <person name="Land M."/>
            <person name="Hauser L."/>
            <person name="Markowitz V."/>
            <person name="Cheng J.-F."/>
            <person name="Hugenholtz P."/>
            <person name="Woyke T."/>
            <person name="Wu D."/>
            <person name="Spring S."/>
            <person name="Brambilla E."/>
            <person name="Klenk H.-P."/>
            <person name="Eisen J.A."/>
        </authorList>
    </citation>
    <scope>NUCLEOTIDE SEQUENCE [LARGE SCALE GENOMIC DNA]</scope>
    <source>
        <strain evidence="9 10">DSM 13497</strain>
    </source>
</reference>
<dbReference type="Proteomes" id="UP000004671">
    <property type="component" value="Chromosome"/>
</dbReference>
<dbReference type="InterPro" id="IPR022781">
    <property type="entry name" value="Flagellar_biosynth_FliO"/>
</dbReference>
<gene>
    <name evidence="8" type="primary">fliO</name>
    <name evidence="8" type="ORF">Cabys_1484</name>
    <name evidence="9" type="ORF">Calab_2648</name>
</gene>
<dbReference type="InParanoid" id="H1XQ07"/>
<keyword evidence="7" id="KW-0732">Signal</keyword>
<dbReference type="Pfam" id="PF04347">
    <property type="entry name" value="FliO"/>
    <property type="match status" value="1"/>
</dbReference>
<evidence type="ECO:0000256" key="3">
    <source>
        <dbReference type="ARBA" id="ARBA00022692"/>
    </source>
</evidence>
<evidence type="ECO:0000256" key="2">
    <source>
        <dbReference type="ARBA" id="ARBA00022475"/>
    </source>
</evidence>
<dbReference type="PaxDb" id="880073-Calab_2648"/>
<dbReference type="STRING" id="880073.Cabys_1484"/>
<keyword evidence="9" id="KW-0282">Flagellum</keyword>
<evidence type="ECO:0000256" key="5">
    <source>
        <dbReference type="ARBA" id="ARBA00023136"/>
    </source>
</evidence>
<accession>H1XQ07</accession>
<feature type="transmembrane region" description="Helical" evidence="6">
    <location>
        <begin position="56"/>
        <end position="74"/>
    </location>
</feature>
<keyword evidence="4 6" id="KW-1133">Transmembrane helix</keyword>
<organism evidence="9 10">
    <name type="scientific">Caldithrix abyssi DSM 13497</name>
    <dbReference type="NCBI Taxonomy" id="880073"/>
    <lineage>
        <taxon>Bacteria</taxon>
        <taxon>Pseudomonadati</taxon>
        <taxon>Calditrichota</taxon>
        <taxon>Calditrichia</taxon>
        <taxon>Calditrichales</taxon>
        <taxon>Calditrichaceae</taxon>
        <taxon>Caldithrix</taxon>
    </lineage>
</organism>
<evidence type="ECO:0000313" key="9">
    <source>
        <dbReference type="EMBL" id="EHO42258.1"/>
    </source>
</evidence>